<protein>
    <submittedName>
        <fullName evidence="2">Uncharacterized protein</fullName>
    </submittedName>
</protein>
<organism evidence="2 3">
    <name type="scientific">Stutzerimonas xanthomarina</name>
    <dbReference type="NCBI Taxonomy" id="271420"/>
    <lineage>
        <taxon>Bacteria</taxon>
        <taxon>Pseudomonadati</taxon>
        <taxon>Pseudomonadota</taxon>
        <taxon>Gammaproteobacteria</taxon>
        <taxon>Pseudomonadales</taxon>
        <taxon>Pseudomonadaceae</taxon>
        <taxon>Stutzerimonas</taxon>
    </lineage>
</organism>
<dbReference type="EMBL" id="RHQL01000010">
    <property type="protein sequence ID" value="RRV08800.1"/>
    <property type="molecule type" value="Genomic_DNA"/>
</dbReference>
<dbReference type="AlphaFoldDB" id="A0A3R8U755"/>
<accession>A0A3R8U755</accession>
<name>A0A3R8U755_9GAMM</name>
<feature type="transmembrane region" description="Helical" evidence="1">
    <location>
        <begin position="116"/>
        <end position="140"/>
    </location>
</feature>
<feature type="transmembrane region" description="Helical" evidence="1">
    <location>
        <begin position="73"/>
        <end position="96"/>
    </location>
</feature>
<proteinExistence type="predicted"/>
<reference evidence="2 3" key="1">
    <citation type="submission" date="2018-10" db="EMBL/GenBank/DDBJ databases">
        <title>Transmission dynamics of multidrug resistant bacteria on intensive care unit surfaces.</title>
        <authorList>
            <person name="D'Souza A.W."/>
            <person name="Potter R.F."/>
            <person name="Wallace M."/>
            <person name="Shupe A."/>
            <person name="Patel S."/>
            <person name="Sun S."/>
            <person name="Gul D."/>
            <person name="Kwon J.H."/>
            <person name="Andleeb S."/>
            <person name="Burnham C.-A.D."/>
            <person name="Dantas G."/>
        </authorList>
    </citation>
    <scope>NUCLEOTIDE SEQUENCE [LARGE SCALE GENOMIC DNA]</scope>
    <source>
        <strain evidence="2 3">PX_177</strain>
    </source>
</reference>
<evidence type="ECO:0000256" key="1">
    <source>
        <dbReference type="SAM" id="Phobius"/>
    </source>
</evidence>
<keyword evidence="1" id="KW-0812">Transmembrane</keyword>
<comment type="caution">
    <text evidence="2">The sequence shown here is derived from an EMBL/GenBank/DDBJ whole genome shotgun (WGS) entry which is preliminary data.</text>
</comment>
<sequence>MTDRSQGQELLTIGLAAIAITTGLAVFVVARSLGVDFWTAGEFIGWMIIGLLILAGAAWNGSRSHWEQPMIRLGTVWPLVLLAVWQGVFNLLRYIGSGPEVDMLGREIPSYLADPVVAWYATTAFQWSVGLLILIGGYGINFYRASRY</sequence>
<keyword evidence="1" id="KW-1133">Transmembrane helix</keyword>
<evidence type="ECO:0000313" key="2">
    <source>
        <dbReference type="EMBL" id="RRV08800.1"/>
    </source>
</evidence>
<keyword evidence="1" id="KW-0472">Membrane</keyword>
<feature type="transmembrane region" description="Helical" evidence="1">
    <location>
        <begin position="12"/>
        <end position="31"/>
    </location>
</feature>
<gene>
    <name evidence="2" type="ORF">EGJ28_16155</name>
</gene>
<feature type="transmembrane region" description="Helical" evidence="1">
    <location>
        <begin position="43"/>
        <end position="61"/>
    </location>
</feature>
<dbReference type="Proteomes" id="UP000276506">
    <property type="component" value="Unassembled WGS sequence"/>
</dbReference>
<dbReference type="RefSeq" id="WP_125877945.1">
    <property type="nucleotide sequence ID" value="NZ_RHQL01000010.1"/>
</dbReference>
<evidence type="ECO:0000313" key="3">
    <source>
        <dbReference type="Proteomes" id="UP000276506"/>
    </source>
</evidence>